<dbReference type="Gene3D" id="1.20.58.340">
    <property type="entry name" value="Magnesium transport protein CorA, transmembrane region"/>
    <property type="match status" value="1"/>
</dbReference>
<gene>
    <name evidence="2" type="ORF">CEP54_007910</name>
</gene>
<accession>A0A428PZ30</accession>
<keyword evidence="1" id="KW-0812">Transmembrane</keyword>
<reference evidence="2 3" key="1">
    <citation type="submission" date="2017-06" db="EMBL/GenBank/DDBJ databases">
        <title>Comparative genomic analysis of Ambrosia Fusariam Clade fungi.</title>
        <authorList>
            <person name="Stajich J.E."/>
            <person name="Carrillo J."/>
            <person name="Kijimoto T."/>
            <person name="Eskalen A."/>
            <person name="O'Donnell K."/>
            <person name="Kasson M."/>
        </authorList>
    </citation>
    <scope>NUCLEOTIDE SEQUENCE [LARGE SCALE GENOMIC DNA]</scope>
    <source>
        <strain evidence="2 3">NRRL62584</strain>
    </source>
</reference>
<evidence type="ECO:0000256" key="1">
    <source>
        <dbReference type="SAM" id="Phobius"/>
    </source>
</evidence>
<feature type="transmembrane region" description="Helical" evidence="1">
    <location>
        <begin position="109"/>
        <end position="129"/>
    </location>
</feature>
<dbReference type="AlphaFoldDB" id="A0A428PZ30"/>
<protein>
    <submittedName>
        <fullName evidence="2">Uncharacterized protein</fullName>
    </submittedName>
</protein>
<dbReference type="STRING" id="1325734.A0A428PZ30"/>
<keyword evidence="1" id="KW-1133">Transmembrane helix</keyword>
<feature type="transmembrane region" description="Helical" evidence="1">
    <location>
        <begin position="135"/>
        <end position="156"/>
    </location>
</feature>
<sequence>MTPFVRPVAGQEYQQLLQEFEQDLDENLAKIELWLNREKERVAERPRWTFNDESKCRGLISMPLVTNQHRIQELTLSHASISNLNDSLTKKLGIIRSDLDQRRADDIKGFTYVTVAFLPLGFATGVFSMSDAPAGRTLISMVVTVAVALVTTALLLRCAEPLETLYTRGSRGICRLTAGMRRRKSSRDKAEGAVESV</sequence>
<dbReference type="EMBL" id="NKCI01000075">
    <property type="protein sequence ID" value="RSL58271.1"/>
    <property type="molecule type" value="Genomic_DNA"/>
</dbReference>
<name>A0A428PZ30_9HYPO</name>
<dbReference type="Proteomes" id="UP000288168">
    <property type="component" value="Unassembled WGS sequence"/>
</dbReference>
<evidence type="ECO:0000313" key="3">
    <source>
        <dbReference type="Proteomes" id="UP000288168"/>
    </source>
</evidence>
<organism evidence="2 3">
    <name type="scientific">Fusarium duplospermum</name>
    <dbReference type="NCBI Taxonomy" id="1325734"/>
    <lineage>
        <taxon>Eukaryota</taxon>
        <taxon>Fungi</taxon>
        <taxon>Dikarya</taxon>
        <taxon>Ascomycota</taxon>
        <taxon>Pezizomycotina</taxon>
        <taxon>Sordariomycetes</taxon>
        <taxon>Hypocreomycetidae</taxon>
        <taxon>Hypocreales</taxon>
        <taxon>Nectriaceae</taxon>
        <taxon>Fusarium</taxon>
        <taxon>Fusarium solani species complex</taxon>
    </lineage>
</organism>
<comment type="caution">
    <text evidence="2">The sequence shown here is derived from an EMBL/GenBank/DDBJ whole genome shotgun (WGS) entry which is preliminary data.</text>
</comment>
<keyword evidence="3" id="KW-1185">Reference proteome</keyword>
<dbReference type="OrthoDB" id="5361176at2759"/>
<proteinExistence type="predicted"/>
<keyword evidence="1" id="KW-0472">Membrane</keyword>
<evidence type="ECO:0000313" key="2">
    <source>
        <dbReference type="EMBL" id="RSL58271.1"/>
    </source>
</evidence>